<reference evidence="3" key="2">
    <citation type="submission" date="2025-08" db="UniProtKB">
        <authorList>
            <consortium name="Ensembl"/>
        </authorList>
    </citation>
    <scope>IDENTIFICATION</scope>
</reference>
<dbReference type="AlphaFoldDB" id="A0A8C3BS98"/>
<dbReference type="GO" id="GO:0008305">
    <property type="term" value="C:integrin complex"/>
    <property type="evidence" value="ECO:0007669"/>
    <property type="project" value="TreeGrafter"/>
</dbReference>
<dbReference type="PANTHER" id="PTHR23220:SF23">
    <property type="entry name" value="INTEGRIN ALPHA-2"/>
    <property type="match status" value="1"/>
</dbReference>
<evidence type="ECO:0000313" key="4">
    <source>
        <dbReference type="Proteomes" id="UP000694556"/>
    </source>
</evidence>
<proteinExistence type="predicted"/>
<dbReference type="Gene3D" id="2.130.10.130">
    <property type="entry name" value="Integrin alpha, N-terminal"/>
    <property type="match status" value="1"/>
</dbReference>
<dbReference type="InterPro" id="IPR013519">
    <property type="entry name" value="Int_alpha_beta-p"/>
</dbReference>
<keyword evidence="4" id="KW-1185">Reference proteome</keyword>
<organism evidence="3 4">
    <name type="scientific">Cairina moschata</name>
    <name type="common">Muscovy duck</name>
    <dbReference type="NCBI Taxonomy" id="8855"/>
    <lineage>
        <taxon>Eukaryota</taxon>
        <taxon>Metazoa</taxon>
        <taxon>Chordata</taxon>
        <taxon>Craniata</taxon>
        <taxon>Vertebrata</taxon>
        <taxon>Euteleostomi</taxon>
        <taxon>Archelosauria</taxon>
        <taxon>Archosauria</taxon>
        <taxon>Dinosauria</taxon>
        <taxon>Saurischia</taxon>
        <taxon>Theropoda</taxon>
        <taxon>Coelurosauria</taxon>
        <taxon>Aves</taxon>
        <taxon>Neognathae</taxon>
        <taxon>Galloanserae</taxon>
        <taxon>Anseriformes</taxon>
        <taxon>Anatidae</taxon>
        <taxon>Anatinae</taxon>
        <taxon>Cairina</taxon>
    </lineage>
</organism>
<evidence type="ECO:0000256" key="2">
    <source>
        <dbReference type="SAM" id="SignalP"/>
    </source>
</evidence>
<name>A0A8C3BS98_CAIMO</name>
<dbReference type="GO" id="GO:0098609">
    <property type="term" value="P:cell-cell adhesion"/>
    <property type="evidence" value="ECO:0007669"/>
    <property type="project" value="TreeGrafter"/>
</dbReference>
<dbReference type="GO" id="GO:0007229">
    <property type="term" value="P:integrin-mediated signaling pathway"/>
    <property type="evidence" value="ECO:0007669"/>
    <property type="project" value="TreeGrafter"/>
</dbReference>
<feature type="chain" id="PRO_5034464643" evidence="2">
    <location>
        <begin position="23"/>
        <end position="154"/>
    </location>
</feature>
<dbReference type="GO" id="GO:0009897">
    <property type="term" value="C:external side of plasma membrane"/>
    <property type="evidence" value="ECO:0007669"/>
    <property type="project" value="TreeGrafter"/>
</dbReference>
<dbReference type="InterPro" id="IPR028994">
    <property type="entry name" value="Integrin_alpha_N"/>
</dbReference>
<accession>A0A8C3BS98</accession>
<dbReference type="GO" id="GO:0033627">
    <property type="term" value="P:cell adhesion mediated by integrin"/>
    <property type="evidence" value="ECO:0007669"/>
    <property type="project" value="TreeGrafter"/>
</dbReference>
<dbReference type="PROSITE" id="PS51470">
    <property type="entry name" value="FG_GAP"/>
    <property type="match status" value="1"/>
</dbReference>
<dbReference type="Ensembl" id="ENSCMMT00000011537.1">
    <property type="protein sequence ID" value="ENSCMMP00000010479.1"/>
    <property type="gene ID" value="ENSCMMG00000006502.1"/>
</dbReference>
<reference evidence="3" key="3">
    <citation type="submission" date="2025-09" db="UniProtKB">
        <authorList>
            <consortium name="Ensembl"/>
        </authorList>
    </citation>
    <scope>IDENTIFICATION</scope>
</reference>
<feature type="repeat" description="FG-GAP" evidence="1">
    <location>
        <begin position="27"/>
        <end position="85"/>
    </location>
</feature>
<evidence type="ECO:0000256" key="1">
    <source>
        <dbReference type="PROSITE-ProRule" id="PRU00803"/>
    </source>
</evidence>
<protein>
    <submittedName>
        <fullName evidence="3">Integrin subunit alpha 2</fullName>
    </submittedName>
</protein>
<evidence type="ECO:0000313" key="3">
    <source>
        <dbReference type="Ensembl" id="ENSCMMP00000010479.1"/>
    </source>
</evidence>
<dbReference type="GO" id="GO:0005178">
    <property type="term" value="F:integrin binding"/>
    <property type="evidence" value="ECO:0007669"/>
    <property type="project" value="TreeGrafter"/>
</dbReference>
<dbReference type="SUPFAM" id="SSF69318">
    <property type="entry name" value="Integrin alpha N-terminal domain"/>
    <property type="match status" value="1"/>
</dbReference>
<dbReference type="Proteomes" id="UP000694556">
    <property type="component" value="Chromosome Z"/>
</dbReference>
<dbReference type="PANTHER" id="PTHR23220">
    <property type="entry name" value="INTEGRIN ALPHA"/>
    <property type="match status" value="1"/>
</dbReference>
<reference evidence="3" key="1">
    <citation type="submission" date="2018-09" db="EMBL/GenBank/DDBJ databases">
        <title>Common duck and Muscovy duck high density SNP chip.</title>
        <authorList>
            <person name="Vignal A."/>
            <person name="Thebault N."/>
            <person name="Warren W.C."/>
        </authorList>
    </citation>
    <scope>NUCLEOTIDE SEQUENCE [LARGE SCALE GENOMIC DNA]</scope>
</reference>
<dbReference type="GO" id="GO:0007160">
    <property type="term" value="P:cell-matrix adhesion"/>
    <property type="evidence" value="ECO:0007669"/>
    <property type="project" value="TreeGrafter"/>
</dbReference>
<sequence length="154" mass="16703">MGSAALLPLLLALGILHNCCEAYNVRLLEAKIFSGPSAEQFGYAVQQFVNDQGKWLLVGSPWSGYPANRTGDIYACPVGTPKTTCNKLNLEALINIPNVTEIKEDMNLGLTLIQNSKTGGFLTCGPLWAQQCGRQYYATGVCSEISPSFQILRT</sequence>
<feature type="signal peptide" evidence="2">
    <location>
        <begin position="1"/>
        <end position="22"/>
    </location>
</feature>
<keyword evidence="2" id="KW-0732">Signal</keyword>